<dbReference type="CDD" id="cd17930">
    <property type="entry name" value="DEXHc_cas3"/>
    <property type="match status" value="1"/>
</dbReference>
<dbReference type="EMBL" id="FNPV01000015">
    <property type="protein sequence ID" value="SDZ22538.1"/>
    <property type="molecule type" value="Genomic_DNA"/>
</dbReference>
<dbReference type="SMART" id="SM00487">
    <property type="entry name" value="DEXDc"/>
    <property type="match status" value="1"/>
</dbReference>
<dbReference type="SUPFAM" id="SSF52540">
    <property type="entry name" value="P-loop containing nucleoside triphosphate hydrolases"/>
    <property type="match status" value="1"/>
</dbReference>
<gene>
    <name evidence="14" type="ORF">SAMN05192546_1156</name>
</gene>
<keyword evidence="7" id="KW-0347">Helicase</keyword>
<dbReference type="InterPro" id="IPR050079">
    <property type="entry name" value="DEAD_box_RNA_helicase"/>
</dbReference>
<dbReference type="PROSITE" id="PS51643">
    <property type="entry name" value="HD_CAS3"/>
    <property type="match status" value="1"/>
</dbReference>
<evidence type="ECO:0000256" key="7">
    <source>
        <dbReference type="ARBA" id="ARBA00022806"/>
    </source>
</evidence>
<evidence type="ECO:0000313" key="14">
    <source>
        <dbReference type="EMBL" id="SDZ22538.1"/>
    </source>
</evidence>
<keyword evidence="4" id="KW-0479">Metal-binding</keyword>
<dbReference type="NCBIfam" id="TIGR01587">
    <property type="entry name" value="cas3_core"/>
    <property type="match status" value="1"/>
</dbReference>
<dbReference type="PANTHER" id="PTHR47959:SF16">
    <property type="entry name" value="CRISPR-ASSOCIATED NUCLEASE_HELICASE CAS3-RELATED"/>
    <property type="match status" value="1"/>
</dbReference>
<evidence type="ECO:0000256" key="2">
    <source>
        <dbReference type="ARBA" id="ARBA00009046"/>
    </source>
</evidence>
<keyword evidence="8" id="KW-0067">ATP-binding</keyword>
<feature type="domain" description="Helicase C-terminal" evidence="12">
    <location>
        <begin position="490"/>
        <end position="646"/>
    </location>
</feature>
<comment type="similarity">
    <text evidence="1">In the N-terminal section; belongs to the CRISPR-associated nuclease Cas3-HD family.</text>
</comment>
<dbReference type="InterPro" id="IPR001650">
    <property type="entry name" value="Helicase_C-like"/>
</dbReference>
<protein>
    <submittedName>
        <fullName evidence="14">CRISPR-associated helicase, Cas3 family</fullName>
    </submittedName>
</protein>
<evidence type="ECO:0000256" key="6">
    <source>
        <dbReference type="ARBA" id="ARBA00022801"/>
    </source>
</evidence>
<dbReference type="Gene3D" id="1.10.3210.30">
    <property type="match status" value="1"/>
</dbReference>
<dbReference type="OrthoDB" id="9810236at2"/>
<keyword evidence="6" id="KW-0378">Hydrolase</keyword>
<keyword evidence="9" id="KW-0051">Antiviral defense</keyword>
<dbReference type="GO" id="GO:0005829">
    <property type="term" value="C:cytosol"/>
    <property type="evidence" value="ECO:0007669"/>
    <property type="project" value="TreeGrafter"/>
</dbReference>
<feature type="domain" description="HD Cas3-type" evidence="13">
    <location>
        <begin position="19"/>
        <end position="217"/>
    </location>
</feature>
<evidence type="ECO:0000259" key="12">
    <source>
        <dbReference type="PROSITE" id="PS51194"/>
    </source>
</evidence>
<dbReference type="InterPro" id="IPR038257">
    <property type="entry name" value="CRISPR-assoc_Cas3_HD_sf"/>
</dbReference>
<dbReference type="GO" id="GO:0004518">
    <property type="term" value="F:nuclease activity"/>
    <property type="evidence" value="ECO:0007669"/>
    <property type="project" value="UniProtKB-KW"/>
</dbReference>
<accession>A0A1H3RBC3</accession>
<evidence type="ECO:0000256" key="1">
    <source>
        <dbReference type="ARBA" id="ARBA00006847"/>
    </source>
</evidence>
<evidence type="ECO:0000256" key="5">
    <source>
        <dbReference type="ARBA" id="ARBA00022741"/>
    </source>
</evidence>
<name>A0A1H3RBC3_9FIRM</name>
<dbReference type="GO" id="GO:0046872">
    <property type="term" value="F:metal ion binding"/>
    <property type="evidence" value="ECO:0007669"/>
    <property type="project" value="UniProtKB-KW"/>
</dbReference>
<dbReference type="GO" id="GO:0005524">
    <property type="term" value="F:ATP binding"/>
    <property type="evidence" value="ECO:0007669"/>
    <property type="project" value="UniProtKB-KW"/>
</dbReference>
<dbReference type="Pfam" id="PF22590">
    <property type="entry name" value="Cas3-like_C_2"/>
    <property type="match status" value="1"/>
</dbReference>
<dbReference type="AlphaFoldDB" id="A0A1H3RBC3"/>
<dbReference type="InterPro" id="IPR011545">
    <property type="entry name" value="DEAD/DEAH_box_helicase_dom"/>
</dbReference>
<dbReference type="InterPro" id="IPR027417">
    <property type="entry name" value="P-loop_NTPase"/>
</dbReference>
<comment type="similarity">
    <text evidence="10">Belongs to the DEAD box helicase family.</text>
</comment>
<dbReference type="GO" id="GO:0003676">
    <property type="term" value="F:nucleic acid binding"/>
    <property type="evidence" value="ECO:0007669"/>
    <property type="project" value="InterPro"/>
</dbReference>
<dbReference type="InterPro" id="IPR054712">
    <property type="entry name" value="Cas3-like_dom"/>
</dbReference>
<dbReference type="SUPFAM" id="SSF109604">
    <property type="entry name" value="HD-domain/PDEase-like"/>
    <property type="match status" value="1"/>
</dbReference>
<dbReference type="STRING" id="159292.SAMN05192546_1156"/>
<evidence type="ECO:0000256" key="3">
    <source>
        <dbReference type="ARBA" id="ARBA00022722"/>
    </source>
</evidence>
<comment type="similarity">
    <text evidence="2">In the central section; belongs to the CRISPR-associated helicase Cas3 family.</text>
</comment>
<dbReference type="RefSeq" id="WP_093315587.1">
    <property type="nucleotide sequence ID" value="NZ_FNPV01000015.1"/>
</dbReference>
<dbReference type="PROSITE" id="PS51194">
    <property type="entry name" value="HELICASE_CTER"/>
    <property type="match status" value="1"/>
</dbReference>
<dbReference type="PANTHER" id="PTHR47959">
    <property type="entry name" value="ATP-DEPENDENT RNA HELICASE RHLE-RELATED"/>
    <property type="match status" value="1"/>
</dbReference>
<dbReference type="InterPro" id="IPR014001">
    <property type="entry name" value="Helicase_ATP-bd"/>
</dbReference>
<dbReference type="InterPro" id="IPR006474">
    <property type="entry name" value="Helicase_Cas3_CRISPR-ass_core"/>
</dbReference>
<evidence type="ECO:0000256" key="4">
    <source>
        <dbReference type="ARBA" id="ARBA00022723"/>
    </source>
</evidence>
<organism evidence="14 15">
    <name type="scientific">Tindallia californiensis</name>
    <dbReference type="NCBI Taxonomy" id="159292"/>
    <lineage>
        <taxon>Bacteria</taxon>
        <taxon>Bacillati</taxon>
        <taxon>Bacillota</taxon>
        <taxon>Clostridia</taxon>
        <taxon>Peptostreptococcales</taxon>
        <taxon>Tindalliaceae</taxon>
        <taxon>Tindallia</taxon>
    </lineage>
</organism>
<dbReference type="Gene3D" id="3.40.50.300">
    <property type="entry name" value="P-loop containing nucleotide triphosphate hydrolases"/>
    <property type="match status" value="2"/>
</dbReference>
<dbReference type="PROSITE" id="PS51192">
    <property type="entry name" value="HELICASE_ATP_BIND_1"/>
    <property type="match status" value="1"/>
</dbReference>
<dbReference type="GO" id="GO:0003724">
    <property type="term" value="F:RNA helicase activity"/>
    <property type="evidence" value="ECO:0007669"/>
    <property type="project" value="TreeGrafter"/>
</dbReference>
<keyword evidence="5" id="KW-0547">Nucleotide-binding</keyword>
<dbReference type="CDD" id="cd09641">
    <property type="entry name" value="Cas3''_I"/>
    <property type="match status" value="1"/>
</dbReference>
<keyword evidence="3" id="KW-0540">Nuclease</keyword>
<evidence type="ECO:0000256" key="9">
    <source>
        <dbReference type="ARBA" id="ARBA00023118"/>
    </source>
</evidence>
<dbReference type="GO" id="GO:0016787">
    <property type="term" value="F:hydrolase activity"/>
    <property type="evidence" value="ECO:0007669"/>
    <property type="project" value="UniProtKB-KW"/>
</dbReference>
<proteinExistence type="inferred from homology"/>
<keyword evidence="15" id="KW-1185">Reference proteome</keyword>
<dbReference type="NCBIfam" id="TIGR01596">
    <property type="entry name" value="cas3_HD"/>
    <property type="match status" value="1"/>
</dbReference>
<dbReference type="GO" id="GO:0051607">
    <property type="term" value="P:defense response to virus"/>
    <property type="evidence" value="ECO:0007669"/>
    <property type="project" value="UniProtKB-KW"/>
</dbReference>
<feature type="domain" description="Helicase ATP-binding" evidence="11">
    <location>
        <begin position="272"/>
        <end position="457"/>
    </location>
</feature>
<dbReference type="InterPro" id="IPR006483">
    <property type="entry name" value="CRISPR-assoc_Cas3_HD"/>
</dbReference>
<sequence length="820" mass="93666">MPHKNKQKINTYMAHYRSEDGTVQDVWDHLLNVGERSEKIASKFGLASAGRICGLLHDLGKATQAFNAYIRKSEGLETFYELPANCKIDHSTAGSQWLYQKMVINSQNLLSPTMLPLVVASHHSELNDCLDPCGESPFLRRMNKNHTETRLDEVVENMPDWFLQELNGCFDEEKLEKSLQKLLALAKEEIDCRQESYFKLGLLTRFLFSAVIDADRTDTIDFMNPNHAIQRPDGHYISWKTLIDRIESKISSFEAISKIDEQRQQVSNNCLERAAMNKGVFRLSVPTGGGKTLASLRFALHHAEKHRMDHVFYIIPYTSIIDQNAKTIRDILEKEGEEGQIVLEHHSNLHPDSSESDEYQLLSQNWDAPIVMTTMVQLLETLFGSGTSSVRRLHQLANSVIIFDEIQTLPIRCVHMFNVAMRFLIKGCGASLVLCTATQPLLDQVEPASRALPSKEISEITGDVKKLYKEFKRCTVEHIESAGGVQHDILAEKVVEEVEEGQSVLIIMNTKKDASLLFNEIKSMTTGIPLFHLSTSMCPAHRMESLKNLRELLEIGTPVICVSTQLIEAGVDVDFHVVFRALAGLDSIQQAAGRCNRHGKRSTGRVYLFELTDENLKHLKDIQKGKEITKRVLGEYEDDRAFFDYDILGTEAMNRYYQYYFFQRQEEMSYLLNGQEDTLKNRTLYELLSSNYNAREAYKRKNGEYSELFLEQSFQTAAKAFHAIDRKTQGVIVPYGEEGEKIIQELCALKTWEYPYEWIKRAQQYSVNCYVHELNRLNQQGTVFETQKGSGIYYLDSRNYSSEKGLVIGDSEKILETLVT</sequence>
<reference evidence="14 15" key="1">
    <citation type="submission" date="2016-10" db="EMBL/GenBank/DDBJ databases">
        <authorList>
            <person name="de Groot N.N."/>
        </authorList>
    </citation>
    <scope>NUCLEOTIDE SEQUENCE [LARGE SCALE GENOMIC DNA]</scope>
    <source>
        <strain evidence="14 15">APO</strain>
    </source>
</reference>
<dbReference type="Proteomes" id="UP000199230">
    <property type="component" value="Unassembled WGS sequence"/>
</dbReference>
<evidence type="ECO:0000256" key="8">
    <source>
        <dbReference type="ARBA" id="ARBA00022840"/>
    </source>
</evidence>
<evidence type="ECO:0000256" key="10">
    <source>
        <dbReference type="ARBA" id="ARBA00038437"/>
    </source>
</evidence>
<evidence type="ECO:0000259" key="11">
    <source>
        <dbReference type="PROSITE" id="PS51192"/>
    </source>
</evidence>
<dbReference type="Pfam" id="PF00270">
    <property type="entry name" value="DEAD"/>
    <property type="match status" value="1"/>
</dbReference>
<evidence type="ECO:0000313" key="15">
    <source>
        <dbReference type="Proteomes" id="UP000199230"/>
    </source>
</evidence>
<evidence type="ECO:0000259" key="13">
    <source>
        <dbReference type="PROSITE" id="PS51643"/>
    </source>
</evidence>